<feature type="region of interest" description="Disordered" evidence="1">
    <location>
        <begin position="345"/>
        <end position="371"/>
    </location>
</feature>
<dbReference type="Proteomes" id="UP000807769">
    <property type="component" value="Unassembled WGS sequence"/>
</dbReference>
<dbReference type="PANTHER" id="PTHR14659">
    <property type="entry name" value="ALPHA- AND GAMMA-ADAPTIN-BINDING PROTEIN P34"/>
    <property type="match status" value="1"/>
</dbReference>
<dbReference type="Pfam" id="PF10199">
    <property type="entry name" value="Adaptin_binding"/>
    <property type="match status" value="1"/>
</dbReference>
<dbReference type="GeneID" id="64638177"/>
<proteinExistence type="predicted"/>
<feature type="compositionally biased region" description="Polar residues" evidence="1">
    <location>
        <begin position="232"/>
        <end position="266"/>
    </location>
</feature>
<dbReference type="Gene3D" id="3.40.50.11960">
    <property type="match status" value="1"/>
</dbReference>
<reference evidence="2" key="1">
    <citation type="journal article" date="2020" name="New Phytol.">
        <title>Comparative genomics reveals dynamic genome evolution in host specialist ectomycorrhizal fungi.</title>
        <authorList>
            <person name="Lofgren L.A."/>
            <person name="Nguyen N.H."/>
            <person name="Vilgalys R."/>
            <person name="Ruytinx J."/>
            <person name="Liao H.L."/>
            <person name="Branco S."/>
            <person name="Kuo A."/>
            <person name="LaButti K."/>
            <person name="Lipzen A."/>
            <person name="Andreopoulos W."/>
            <person name="Pangilinan J."/>
            <person name="Riley R."/>
            <person name="Hundley H."/>
            <person name="Na H."/>
            <person name="Barry K."/>
            <person name="Grigoriev I.V."/>
            <person name="Stajich J.E."/>
            <person name="Kennedy P.G."/>
        </authorList>
    </citation>
    <scope>NUCLEOTIDE SEQUENCE</scope>
    <source>
        <strain evidence="2">MN1</strain>
    </source>
</reference>
<dbReference type="AlphaFoldDB" id="A0A9P7EJ82"/>
<gene>
    <name evidence="2" type="ORF">BJ212DRAFT_830260</name>
</gene>
<dbReference type="OrthoDB" id="10261384at2759"/>
<evidence type="ECO:0000313" key="2">
    <source>
        <dbReference type="EMBL" id="KAG1822828.1"/>
    </source>
</evidence>
<dbReference type="EMBL" id="JABBWG010000005">
    <property type="protein sequence ID" value="KAG1822828.1"/>
    <property type="molecule type" value="Genomic_DNA"/>
</dbReference>
<dbReference type="PANTHER" id="PTHR14659:SF1">
    <property type="entry name" value="ALPHA- AND GAMMA-ADAPTIN-BINDING PROTEIN P34"/>
    <property type="match status" value="1"/>
</dbReference>
<evidence type="ECO:0000313" key="3">
    <source>
        <dbReference type="Proteomes" id="UP000807769"/>
    </source>
</evidence>
<name>A0A9P7EJ82_9AGAM</name>
<keyword evidence="3" id="KW-1185">Reference proteome</keyword>
<comment type="caution">
    <text evidence="2">The sequence shown here is derived from an EMBL/GenBank/DDBJ whole genome shotgun (WGS) entry which is preliminary data.</text>
</comment>
<sequence>MADCSCRILALSSSKDDTLQFLQRLVQSDPSIPTDNSSIIPWTIANKYYTADVHFELHHLPDWIPNNHELESVPAVVYTWTVGEPYRENVRMISQRLSHHDFEVSLAIRLPSTTASGEDTEDDEIDSFLGSLGFEFIDVQDLAKTSVHHDHDGVSRVIDALSTIMWPSMVQTSSKGRGLGLLVTNRDTGEDLSSLIAMRSPGGRDRMQRELEELERWFDEDNFDGHRDASEKTISNDPWSATATSGSLSPTEDSSTQGPHNNTFDDNFTAFVSASVSAADVETQSAQTSSERRISPLPSLSFDSTFTFDSSSDTSGRSTPANDEHNFSRLSASASDLGISYRSLGSVSDFGDPEAEESHEREDSSDEMPSNAEIAATSKRIFGATPLTFSSTDGNGTCSLQENLSVPSEVEAVDPSEADLERFDLQRMLSALQGLKEEIAGMSDSQERKRAAARVALGLVYGLDGNSD</sequence>
<dbReference type="RefSeq" id="XP_041197234.1">
    <property type="nucleotide sequence ID" value="XM_041344161.1"/>
</dbReference>
<dbReference type="InterPro" id="IPR019341">
    <property type="entry name" value="Alpha/Gamma-adaptin-bd_p34"/>
</dbReference>
<evidence type="ECO:0000256" key="1">
    <source>
        <dbReference type="SAM" id="MobiDB-lite"/>
    </source>
</evidence>
<feature type="region of interest" description="Disordered" evidence="1">
    <location>
        <begin position="228"/>
        <end position="266"/>
    </location>
</feature>
<protein>
    <submittedName>
        <fullName evidence="2">Uncharacterized protein</fullName>
    </submittedName>
</protein>
<organism evidence="2 3">
    <name type="scientific">Suillus subaureus</name>
    <dbReference type="NCBI Taxonomy" id="48587"/>
    <lineage>
        <taxon>Eukaryota</taxon>
        <taxon>Fungi</taxon>
        <taxon>Dikarya</taxon>
        <taxon>Basidiomycota</taxon>
        <taxon>Agaricomycotina</taxon>
        <taxon>Agaricomycetes</taxon>
        <taxon>Agaricomycetidae</taxon>
        <taxon>Boletales</taxon>
        <taxon>Suillineae</taxon>
        <taxon>Suillaceae</taxon>
        <taxon>Suillus</taxon>
    </lineage>
</organism>
<accession>A0A9P7EJ82</accession>